<dbReference type="InterPro" id="IPR055357">
    <property type="entry name" value="LRR_At1g61320_AtMIF1"/>
</dbReference>
<accession>A0A6G1C1P4</accession>
<dbReference type="SUPFAM" id="SSF81383">
    <property type="entry name" value="F-box domain"/>
    <property type="match status" value="1"/>
</dbReference>
<proteinExistence type="predicted"/>
<sequence length="322" mass="35461">MHTHGAHYKTTGASRTQLQQSADCFRVLSMESCGEESSVGGGDRLSALPDDILLDILGNLGVREAGRMAVLSRRWRRLPGLLPRLDIDAREFELAGLRVGTSPAHTVCRVVERLNDAVDSGKVVAGGLEHRATGTPEEQSKRQAARLTRLLAAAASPNLLPSVAELSLVNLRFTAPAFASLLSRCTGLESLGMLPVRRRIPEESPKQLRAMFSKLKSLVLTGIFPGCDLSWTTLLLQAAPSLEEFILMVDKPLAGKAPSDIYREMPKSDDVPLQVPEFQHHNLRRLKFSGFQEEQMHWRLVELVKERAVKLQSIALDDGCQD</sequence>
<name>A0A6G1C1P4_9ORYZ</name>
<dbReference type="InterPro" id="IPR044997">
    <property type="entry name" value="F-box_plant"/>
</dbReference>
<dbReference type="Gene3D" id="3.80.10.10">
    <property type="entry name" value="Ribonuclease Inhibitor"/>
    <property type="match status" value="1"/>
</dbReference>
<feature type="domain" description="F-box" evidence="1">
    <location>
        <begin position="42"/>
        <end position="78"/>
    </location>
</feature>
<keyword evidence="3" id="KW-1185">Reference proteome</keyword>
<evidence type="ECO:0000313" key="2">
    <source>
        <dbReference type="EMBL" id="KAF0893931.1"/>
    </source>
</evidence>
<dbReference type="Proteomes" id="UP000479710">
    <property type="component" value="Unassembled WGS sequence"/>
</dbReference>
<comment type="caution">
    <text evidence="2">The sequence shown here is derived from an EMBL/GenBank/DDBJ whole genome shotgun (WGS) entry which is preliminary data.</text>
</comment>
<dbReference type="AlphaFoldDB" id="A0A6G1C1P4"/>
<dbReference type="OrthoDB" id="675439at2759"/>
<evidence type="ECO:0000259" key="1">
    <source>
        <dbReference type="PROSITE" id="PS50181"/>
    </source>
</evidence>
<gene>
    <name evidence="2" type="ORF">E2562_031853</name>
</gene>
<dbReference type="InterPro" id="IPR032675">
    <property type="entry name" value="LRR_dom_sf"/>
</dbReference>
<dbReference type="PANTHER" id="PTHR32153">
    <property type="entry name" value="OJ000223_09.16 PROTEIN"/>
    <property type="match status" value="1"/>
</dbReference>
<dbReference type="InterPro" id="IPR036047">
    <property type="entry name" value="F-box-like_dom_sf"/>
</dbReference>
<evidence type="ECO:0000313" key="3">
    <source>
        <dbReference type="Proteomes" id="UP000479710"/>
    </source>
</evidence>
<dbReference type="EMBL" id="SPHZ02000011">
    <property type="protein sequence ID" value="KAF0893931.1"/>
    <property type="molecule type" value="Genomic_DNA"/>
</dbReference>
<dbReference type="InterPro" id="IPR001810">
    <property type="entry name" value="F-box_dom"/>
</dbReference>
<dbReference type="Pfam" id="PF23622">
    <property type="entry name" value="LRR_At1g61320_AtMIF1"/>
    <property type="match status" value="1"/>
</dbReference>
<dbReference type="SUPFAM" id="SSF52047">
    <property type="entry name" value="RNI-like"/>
    <property type="match status" value="1"/>
</dbReference>
<dbReference type="Gene3D" id="1.20.1280.50">
    <property type="match status" value="1"/>
</dbReference>
<organism evidence="2 3">
    <name type="scientific">Oryza meyeriana var. granulata</name>
    <dbReference type="NCBI Taxonomy" id="110450"/>
    <lineage>
        <taxon>Eukaryota</taxon>
        <taxon>Viridiplantae</taxon>
        <taxon>Streptophyta</taxon>
        <taxon>Embryophyta</taxon>
        <taxon>Tracheophyta</taxon>
        <taxon>Spermatophyta</taxon>
        <taxon>Magnoliopsida</taxon>
        <taxon>Liliopsida</taxon>
        <taxon>Poales</taxon>
        <taxon>Poaceae</taxon>
        <taxon>BOP clade</taxon>
        <taxon>Oryzoideae</taxon>
        <taxon>Oryzeae</taxon>
        <taxon>Oryzinae</taxon>
        <taxon>Oryza</taxon>
        <taxon>Oryza meyeriana</taxon>
    </lineage>
</organism>
<protein>
    <recommendedName>
        <fullName evidence="1">F-box domain-containing protein</fullName>
    </recommendedName>
</protein>
<reference evidence="2 3" key="1">
    <citation type="submission" date="2019-11" db="EMBL/GenBank/DDBJ databases">
        <title>Whole genome sequence of Oryza granulata.</title>
        <authorList>
            <person name="Li W."/>
        </authorList>
    </citation>
    <scope>NUCLEOTIDE SEQUENCE [LARGE SCALE GENOMIC DNA]</scope>
    <source>
        <strain evidence="3">cv. Menghai</strain>
        <tissue evidence="2">Leaf</tissue>
    </source>
</reference>
<dbReference type="Pfam" id="PF00646">
    <property type="entry name" value="F-box"/>
    <property type="match status" value="1"/>
</dbReference>
<dbReference type="PROSITE" id="PS50181">
    <property type="entry name" value="FBOX"/>
    <property type="match status" value="1"/>
</dbReference>